<evidence type="ECO:0000313" key="1">
    <source>
        <dbReference type="EMBL" id="KAI8009730.1"/>
    </source>
</evidence>
<accession>A0ACC0H955</accession>
<comment type="caution">
    <text evidence="1">The sequence shown here is derived from an EMBL/GenBank/DDBJ whole genome shotgun (WGS) entry which is preliminary data.</text>
</comment>
<sequence length="181" mass="19776">MSFSIACVMPIIGDDMIVYRQRYAKMLYNSTIVQSLLIWMTSLLMGGYSAAISLALSCLSVILMWICSLSFSTLVALILPHISSSPMALVSSTWLAVGLFAAPALLGALIGPHFGYLIFQRYLLDVSSEEGLISRCSSRFGQVGRRRWLFKVGLVQGLVLDNGLLEATLSPIHEATQDSTH</sequence>
<dbReference type="EMBL" id="CM045762">
    <property type="protein sequence ID" value="KAI8009730.1"/>
    <property type="molecule type" value="Genomic_DNA"/>
</dbReference>
<organism evidence="1 2">
    <name type="scientific">Camellia lanceoleosa</name>
    <dbReference type="NCBI Taxonomy" id="1840588"/>
    <lineage>
        <taxon>Eukaryota</taxon>
        <taxon>Viridiplantae</taxon>
        <taxon>Streptophyta</taxon>
        <taxon>Embryophyta</taxon>
        <taxon>Tracheophyta</taxon>
        <taxon>Spermatophyta</taxon>
        <taxon>Magnoliopsida</taxon>
        <taxon>eudicotyledons</taxon>
        <taxon>Gunneridae</taxon>
        <taxon>Pentapetalae</taxon>
        <taxon>asterids</taxon>
        <taxon>Ericales</taxon>
        <taxon>Theaceae</taxon>
        <taxon>Camellia</taxon>
    </lineage>
</organism>
<dbReference type="Proteomes" id="UP001060215">
    <property type="component" value="Chromosome 5"/>
</dbReference>
<proteinExistence type="predicted"/>
<evidence type="ECO:0000313" key="2">
    <source>
        <dbReference type="Proteomes" id="UP001060215"/>
    </source>
</evidence>
<reference evidence="1 2" key="1">
    <citation type="journal article" date="2022" name="Plant J.">
        <title>Chromosome-level genome of Camellia lanceoleosa provides a valuable resource for understanding genome evolution and self-incompatibility.</title>
        <authorList>
            <person name="Gong W."/>
            <person name="Xiao S."/>
            <person name="Wang L."/>
            <person name="Liao Z."/>
            <person name="Chang Y."/>
            <person name="Mo W."/>
            <person name="Hu G."/>
            <person name="Li W."/>
            <person name="Zhao G."/>
            <person name="Zhu H."/>
            <person name="Hu X."/>
            <person name="Ji K."/>
            <person name="Xiang X."/>
            <person name="Song Q."/>
            <person name="Yuan D."/>
            <person name="Jin S."/>
            <person name="Zhang L."/>
        </authorList>
    </citation>
    <scope>NUCLEOTIDE SEQUENCE [LARGE SCALE GENOMIC DNA]</scope>
    <source>
        <strain evidence="1">SQ_2022a</strain>
    </source>
</reference>
<name>A0ACC0H955_9ERIC</name>
<keyword evidence="2" id="KW-1185">Reference proteome</keyword>
<gene>
    <name evidence="1" type="ORF">LOK49_LG06G01556</name>
</gene>
<protein>
    <submittedName>
        <fullName evidence="1">Uncharacterized protein</fullName>
    </submittedName>
</protein>